<comment type="caution">
    <text evidence="8">The sequence shown here is derived from an EMBL/GenBank/DDBJ whole genome shotgun (WGS) entry which is preliminary data.</text>
</comment>
<protein>
    <submittedName>
        <fullName evidence="8">RagB/SusD family nutrient uptake outer membrane protein</fullName>
    </submittedName>
</protein>
<accession>A0A9X1LGL1</accession>
<evidence type="ECO:0000256" key="3">
    <source>
        <dbReference type="ARBA" id="ARBA00022729"/>
    </source>
</evidence>
<keyword evidence="4" id="KW-0472">Membrane</keyword>
<feature type="domain" description="RagB/SusD" evidence="6">
    <location>
        <begin position="267"/>
        <end position="501"/>
    </location>
</feature>
<keyword evidence="9" id="KW-1185">Reference proteome</keyword>
<dbReference type="Proteomes" id="UP001139414">
    <property type="component" value="Unassembled WGS sequence"/>
</dbReference>
<evidence type="ECO:0000259" key="6">
    <source>
        <dbReference type="Pfam" id="PF07980"/>
    </source>
</evidence>
<evidence type="ECO:0000313" key="8">
    <source>
        <dbReference type="EMBL" id="MCB7479998.1"/>
    </source>
</evidence>
<evidence type="ECO:0000256" key="4">
    <source>
        <dbReference type="ARBA" id="ARBA00023136"/>
    </source>
</evidence>
<dbReference type="InterPro" id="IPR033985">
    <property type="entry name" value="SusD-like_N"/>
</dbReference>
<dbReference type="AlphaFoldDB" id="A0A9X1LGL1"/>
<dbReference type="Pfam" id="PF07980">
    <property type="entry name" value="SusD_RagB"/>
    <property type="match status" value="1"/>
</dbReference>
<dbReference type="InterPro" id="IPR018247">
    <property type="entry name" value="EF_Hand_1_Ca_BS"/>
</dbReference>
<reference evidence="8" key="1">
    <citation type="submission" date="2021-10" db="EMBL/GenBank/DDBJ databases">
        <title>Gramella sp. ASW11-100T, isolated from marine sediment.</title>
        <authorList>
            <person name="Xia C."/>
        </authorList>
    </citation>
    <scope>NUCLEOTIDE SEQUENCE</scope>
    <source>
        <strain evidence="8">ASW11-100</strain>
    </source>
</reference>
<dbReference type="InterPro" id="IPR011990">
    <property type="entry name" value="TPR-like_helical_dom_sf"/>
</dbReference>
<gene>
    <name evidence="8" type="ORF">LGQ90_01870</name>
</gene>
<keyword evidence="3" id="KW-0732">Signal</keyword>
<evidence type="ECO:0000256" key="1">
    <source>
        <dbReference type="ARBA" id="ARBA00004442"/>
    </source>
</evidence>
<sequence length="533" mass="59703">MKYSNLKFLILGALALNISSCTDLEIEETDSLIVNQTGEFTGVENVDATLDGIYDTYRGQIATQENLYALNEVSTDELLVPTRGTDWGDNGLWRSLHQHTWSSIHPFVRNVWNDQNSNIFRTTEVIDERSNPSPQQAAEARFLRAYSMFWIMDLYGQVPFRAPDEGIEIDPIVYTRQEAFEFILDDLTTAMDDLPTIGPGEGTMRANKAAAHFLLAKLYLNKHIYLGTDSAAPADMEMVVENVEAIEDMGFGLVEGYFGIFSPKLDNETIFHTNADWGNKIWNTLHYNQNSPGNTGGGWNGFTTLSEFYDLFEGDPNTNFPGDGQEERRGFVPLAGTPMSGDIDFDGDGIPEEDTDSDGFVDASDIGFGFLIDNQYNLQGETKKNRQGGDLSYTKELPGLLGNNEDTGIRVIKYHPTNGAFTGHHILFRFSDAHLMKAEAIMRGAAGDATSLVNQLRELRKASPLSSVTEQDMIAERGRELYGEYWRRNDQIRFGTFTNTWSFKDSTEEFRVLYPIPASAIISNPNLTQNEGY</sequence>
<evidence type="ECO:0000256" key="5">
    <source>
        <dbReference type="ARBA" id="ARBA00023237"/>
    </source>
</evidence>
<name>A0A9X1LGL1_9FLAO</name>
<keyword evidence="5" id="KW-0998">Cell outer membrane</keyword>
<dbReference type="GO" id="GO:0009279">
    <property type="term" value="C:cell outer membrane"/>
    <property type="evidence" value="ECO:0007669"/>
    <property type="project" value="UniProtKB-SubCell"/>
</dbReference>
<feature type="domain" description="SusD-like N-terminal" evidence="7">
    <location>
        <begin position="90"/>
        <end position="220"/>
    </location>
</feature>
<dbReference type="Gene3D" id="1.25.40.390">
    <property type="match status" value="1"/>
</dbReference>
<organism evidence="8 9">
    <name type="scientific">Christiangramia sediminis</name>
    <dbReference type="NCBI Taxonomy" id="2881336"/>
    <lineage>
        <taxon>Bacteria</taxon>
        <taxon>Pseudomonadati</taxon>
        <taxon>Bacteroidota</taxon>
        <taxon>Flavobacteriia</taxon>
        <taxon>Flavobacteriales</taxon>
        <taxon>Flavobacteriaceae</taxon>
        <taxon>Christiangramia</taxon>
    </lineage>
</organism>
<evidence type="ECO:0000259" key="7">
    <source>
        <dbReference type="Pfam" id="PF14322"/>
    </source>
</evidence>
<comment type="similarity">
    <text evidence="2">Belongs to the SusD family.</text>
</comment>
<dbReference type="EMBL" id="JAJBZG010000001">
    <property type="protein sequence ID" value="MCB7479998.1"/>
    <property type="molecule type" value="Genomic_DNA"/>
</dbReference>
<proteinExistence type="inferred from homology"/>
<dbReference type="Pfam" id="PF14322">
    <property type="entry name" value="SusD-like_3"/>
    <property type="match status" value="1"/>
</dbReference>
<dbReference type="SUPFAM" id="SSF48452">
    <property type="entry name" value="TPR-like"/>
    <property type="match status" value="1"/>
</dbReference>
<dbReference type="RefSeq" id="WP_229337547.1">
    <property type="nucleotide sequence ID" value="NZ_JAJBZG010000001.1"/>
</dbReference>
<evidence type="ECO:0000313" key="9">
    <source>
        <dbReference type="Proteomes" id="UP001139414"/>
    </source>
</evidence>
<comment type="subcellular location">
    <subcellularLocation>
        <location evidence="1">Cell outer membrane</location>
    </subcellularLocation>
</comment>
<dbReference type="PROSITE" id="PS00018">
    <property type="entry name" value="EF_HAND_1"/>
    <property type="match status" value="1"/>
</dbReference>
<dbReference type="InterPro" id="IPR012944">
    <property type="entry name" value="SusD_RagB_dom"/>
</dbReference>
<evidence type="ECO:0000256" key="2">
    <source>
        <dbReference type="ARBA" id="ARBA00006275"/>
    </source>
</evidence>